<keyword evidence="3" id="KW-1185">Reference proteome</keyword>
<evidence type="ECO:0000256" key="1">
    <source>
        <dbReference type="SAM" id="MobiDB-lite"/>
    </source>
</evidence>
<dbReference type="EMBL" id="LAQS01000074">
    <property type="protein sequence ID" value="KKZ69902.1"/>
    <property type="molecule type" value="Genomic_DNA"/>
</dbReference>
<evidence type="ECO:0000313" key="2">
    <source>
        <dbReference type="EMBL" id="KKZ69902.1"/>
    </source>
</evidence>
<feature type="region of interest" description="Disordered" evidence="1">
    <location>
        <begin position="1"/>
        <end position="132"/>
    </location>
</feature>
<gene>
    <name evidence="2" type="ORF">VO63_31585</name>
</gene>
<feature type="compositionally biased region" description="Pro residues" evidence="1">
    <location>
        <begin position="1"/>
        <end position="16"/>
    </location>
</feature>
<feature type="non-terminal residue" evidence="2">
    <location>
        <position position="1"/>
    </location>
</feature>
<evidence type="ECO:0008006" key="4">
    <source>
        <dbReference type="Google" id="ProtNLM"/>
    </source>
</evidence>
<evidence type="ECO:0000313" key="3">
    <source>
        <dbReference type="Proteomes" id="UP000265325"/>
    </source>
</evidence>
<reference evidence="2 3" key="1">
    <citation type="submission" date="2015-05" db="EMBL/GenBank/DDBJ databases">
        <title>Draft Genome assembly of Streptomyces showdoensis.</title>
        <authorList>
            <person name="Thapa K.K."/>
            <person name="Metsa-Ketela M."/>
        </authorList>
    </citation>
    <scope>NUCLEOTIDE SEQUENCE [LARGE SCALE GENOMIC DNA]</scope>
    <source>
        <strain evidence="2 3">ATCC 15227</strain>
    </source>
</reference>
<dbReference type="AlphaFoldDB" id="A0A2P2GEF7"/>
<comment type="caution">
    <text evidence="2">The sequence shown here is derived from an EMBL/GenBank/DDBJ whole genome shotgun (WGS) entry which is preliminary data.</text>
</comment>
<name>A0A2P2GEF7_STREW</name>
<dbReference type="Proteomes" id="UP000265325">
    <property type="component" value="Unassembled WGS sequence"/>
</dbReference>
<sequence length="132" mass="13253">LSPRPAPVLPPPPAPPGDGADGRPPEAGGEGAPDPGADLPRRVRQASLVPQLREAPAAGPYAPADTGPAPDERTPEQVRDRMAAYRDGWQRGGGPAPGTPAHGTPLGSRRPLGSGHHGRPATSAPGSEGDDA</sequence>
<proteinExistence type="predicted"/>
<organism evidence="2 3">
    <name type="scientific">Streptomyces showdoensis</name>
    <dbReference type="NCBI Taxonomy" id="68268"/>
    <lineage>
        <taxon>Bacteria</taxon>
        <taxon>Bacillati</taxon>
        <taxon>Actinomycetota</taxon>
        <taxon>Actinomycetes</taxon>
        <taxon>Kitasatosporales</taxon>
        <taxon>Streptomycetaceae</taxon>
        <taxon>Streptomyces</taxon>
    </lineage>
</organism>
<feature type="compositionally biased region" description="Basic and acidic residues" evidence="1">
    <location>
        <begin position="70"/>
        <end position="84"/>
    </location>
</feature>
<protein>
    <recommendedName>
        <fullName evidence="4">Histidine kinase</fullName>
    </recommendedName>
</protein>
<accession>A0A2P2GEF7</accession>